<dbReference type="PANTHER" id="PTHR38813:SF1">
    <property type="entry name" value="TOXIN RELE1-RELATED"/>
    <property type="match status" value="1"/>
</dbReference>
<evidence type="ECO:0000313" key="1">
    <source>
        <dbReference type="EMBL" id="WAI00863.1"/>
    </source>
</evidence>
<dbReference type="PANTHER" id="PTHR38813">
    <property type="match status" value="1"/>
</dbReference>
<dbReference type="GeneID" id="76835563"/>
<name>A0A9X9T706_METOG</name>
<dbReference type="InterPro" id="IPR052747">
    <property type="entry name" value="TA_system_RelE_toxin"/>
</dbReference>
<dbReference type="RefSeq" id="WP_268186068.1">
    <property type="nucleotide sequence ID" value="NZ_CP113361.1"/>
</dbReference>
<dbReference type="Proteomes" id="UP001163096">
    <property type="component" value="Chromosome"/>
</dbReference>
<dbReference type="KEGG" id="mou:OU421_10635"/>
<dbReference type="SUPFAM" id="SSF143011">
    <property type="entry name" value="RelE-like"/>
    <property type="match status" value="1"/>
</dbReference>
<reference evidence="1" key="1">
    <citation type="submission" date="2022-11" db="EMBL/GenBank/DDBJ databases">
        <title>Complete genome sequence of Methanogenium organophilum DSM 3596.</title>
        <authorList>
            <person name="Chen S.-C."/>
            <person name="Lai S.-J."/>
            <person name="You Y.-T."/>
        </authorList>
    </citation>
    <scope>NUCLEOTIDE SEQUENCE</scope>
    <source>
        <strain evidence="1">DSM 3596</strain>
    </source>
</reference>
<dbReference type="EMBL" id="CP113361">
    <property type="protein sequence ID" value="WAI00863.1"/>
    <property type="molecule type" value="Genomic_DNA"/>
</dbReference>
<evidence type="ECO:0000313" key="2">
    <source>
        <dbReference type="Proteomes" id="UP001163096"/>
    </source>
</evidence>
<keyword evidence="2" id="KW-1185">Reference proteome</keyword>
<protein>
    <recommendedName>
        <fullName evidence="3">Type II toxin-antitoxin system RelE/ParE family toxin</fullName>
    </recommendedName>
</protein>
<sequence>MTYRLLLDKKRAQDFYDHLPDKSRIIVRDHLLRLTDDPYPGSGADKEQLTIRGDDRYFRLHIGRSFTAFHTIYDREGEVRVLEIMTIEQAHKKYGRLGIRR</sequence>
<organism evidence="1 2">
    <name type="scientific">Methanogenium organophilum</name>
    <dbReference type="NCBI Taxonomy" id="2199"/>
    <lineage>
        <taxon>Archaea</taxon>
        <taxon>Methanobacteriati</taxon>
        <taxon>Methanobacteriota</taxon>
        <taxon>Stenosarchaea group</taxon>
        <taxon>Methanomicrobia</taxon>
        <taxon>Methanomicrobiales</taxon>
        <taxon>Methanomicrobiaceae</taxon>
        <taxon>Methanogenium</taxon>
    </lineage>
</organism>
<accession>A0A9X9T706</accession>
<evidence type="ECO:0008006" key="3">
    <source>
        <dbReference type="Google" id="ProtNLM"/>
    </source>
</evidence>
<dbReference type="Gene3D" id="3.30.2310.20">
    <property type="entry name" value="RelE-like"/>
    <property type="match status" value="1"/>
</dbReference>
<dbReference type="AlphaFoldDB" id="A0A9X9T706"/>
<dbReference type="InterPro" id="IPR035093">
    <property type="entry name" value="RelE/ParE_toxin_dom_sf"/>
</dbReference>
<gene>
    <name evidence="1" type="ORF">OU421_10635</name>
</gene>
<proteinExistence type="predicted"/>